<dbReference type="InterPro" id="IPR040184">
    <property type="entry name" value="Mcm10"/>
</dbReference>
<comment type="caution">
    <text evidence="4">The sequence shown here is derived from an EMBL/GenBank/DDBJ whole genome shotgun (WGS) entry which is preliminary data.</text>
</comment>
<evidence type="ECO:0000313" key="4">
    <source>
        <dbReference type="EMBL" id="POY73029.1"/>
    </source>
</evidence>
<feature type="region of interest" description="Disordered" evidence="2">
    <location>
        <begin position="656"/>
        <end position="817"/>
    </location>
</feature>
<keyword evidence="5" id="KW-1185">Reference proteome</keyword>
<feature type="region of interest" description="Disordered" evidence="2">
    <location>
        <begin position="620"/>
        <end position="642"/>
    </location>
</feature>
<dbReference type="Proteomes" id="UP000237144">
    <property type="component" value="Unassembled WGS sequence"/>
</dbReference>
<feature type="compositionally biased region" description="Basic and acidic residues" evidence="2">
    <location>
        <begin position="808"/>
        <end position="817"/>
    </location>
</feature>
<feature type="region of interest" description="Disordered" evidence="2">
    <location>
        <begin position="829"/>
        <end position="884"/>
    </location>
</feature>
<feature type="compositionally biased region" description="Low complexity" evidence="2">
    <location>
        <begin position="849"/>
        <end position="859"/>
    </location>
</feature>
<feature type="compositionally biased region" description="Basic and acidic residues" evidence="2">
    <location>
        <begin position="98"/>
        <end position="111"/>
    </location>
</feature>
<feature type="compositionally biased region" description="Polar residues" evidence="2">
    <location>
        <begin position="205"/>
        <end position="217"/>
    </location>
</feature>
<evidence type="ECO:0000256" key="1">
    <source>
        <dbReference type="ARBA" id="ARBA00009679"/>
    </source>
</evidence>
<feature type="compositionally biased region" description="Basic and acidic residues" evidence="2">
    <location>
        <begin position="700"/>
        <end position="748"/>
    </location>
</feature>
<dbReference type="GO" id="GO:0006270">
    <property type="term" value="P:DNA replication initiation"/>
    <property type="evidence" value="ECO:0007669"/>
    <property type="project" value="InterPro"/>
</dbReference>
<gene>
    <name evidence="4" type="ORF">BMF94_3867</name>
</gene>
<organism evidence="4 5">
    <name type="scientific">Rhodotorula taiwanensis</name>
    <dbReference type="NCBI Taxonomy" id="741276"/>
    <lineage>
        <taxon>Eukaryota</taxon>
        <taxon>Fungi</taxon>
        <taxon>Dikarya</taxon>
        <taxon>Basidiomycota</taxon>
        <taxon>Pucciniomycotina</taxon>
        <taxon>Microbotryomycetes</taxon>
        <taxon>Sporidiobolales</taxon>
        <taxon>Sporidiobolaceae</taxon>
        <taxon>Rhodotorula</taxon>
    </lineage>
</organism>
<proteinExistence type="inferred from homology"/>
<name>A0A2S5B8D7_9BASI</name>
<feature type="region of interest" description="Disordered" evidence="2">
    <location>
        <begin position="138"/>
        <end position="278"/>
    </location>
</feature>
<feature type="compositionally biased region" description="Basic and acidic residues" evidence="2">
    <location>
        <begin position="16"/>
        <end position="38"/>
    </location>
</feature>
<feature type="compositionally biased region" description="Low complexity" evidence="2">
    <location>
        <begin position="83"/>
        <end position="97"/>
    </location>
</feature>
<dbReference type="GO" id="GO:0003697">
    <property type="term" value="F:single-stranded DNA binding"/>
    <property type="evidence" value="ECO:0007669"/>
    <property type="project" value="InterPro"/>
</dbReference>
<sequence length="884" mass="95287">MAEDLSIDQLKALIARKEQQERADAERDRLERIGRDPARQLVPDSPSPKKKRRTAAESTAKTLQSRPHLNFFDSTTRGPPPSSSASTSTSRRSLTSTDRVELRSGTGRDGKTQYIDHMSAVPKSVAEQLAEAKTIQRVKEERIAKRHRASASSSATATKNGFPYASTSRDSLDALAKGRTGSTRLSEKGKTVPIGSKDDDKPRTLSRSNQKAASTRSKVAEVKPTGPAMARAAPTPLAKPSVPKAARAASAPLDAGSDTGEDLEITGGPRKRTRNKDGTWMEEVTMGPREFRAPPEDPEWDRLEPYSGIQLKERLLSHEQVDDLLVGRYQLTPSQIYSLARIDSRQRIDLDPEQVDADFVVIGVLAWKDEIRFLNSNALGSGKSGGNGSDKKGKKAASASEDDEESDEDSDESAAAAGRPSRAKRKQRKVDAKKEAASQKEQQDTLFRAPNRRQRRQQYVRFSLVDLSSTSASASATGQLSLMLVQADAEDKAIDEDGNEISVYKGQSGGAYEKFWKESAGAVVAIINPTFLPYHKDFSYTLKPTSASSMVVIGRAENLTFCEAIKADGKRCGKWVDARTGRTCQFHVELAIKRTGVRRAETSSNTASLSQKGTFNSSGFKKSLGSAATKQGSGRSPPPKLAPVAQMIAGTTTYVTSTGTRSSGRSVGGPNGGPLATLTLPASRVGGGFVPGLREGAIVSEEKKRMKRQAEDDKRARRELRELVGLDKGKTPGGEYLERARRGKENSRSSKKRNGADSSSDEGDSGSRGNRSGTGEGDDEDRKPAIQSVFKAEALRRIGFNPTAKPGELQKDESEEARQYRLALEDGMANRSMKLTAPPGPKVRSGVKAPAAAPAREAASLGVSEDEDDDLVIEGGPTEGVKAT</sequence>
<feature type="region of interest" description="Disordered" evidence="2">
    <location>
        <begin position="16"/>
        <end position="117"/>
    </location>
</feature>
<dbReference type="AlphaFoldDB" id="A0A2S5B8D7"/>
<dbReference type="Gene3D" id="2.40.50.140">
    <property type="entry name" value="Nucleic acid-binding proteins"/>
    <property type="match status" value="1"/>
</dbReference>
<dbReference type="PANTHER" id="PTHR13454">
    <property type="entry name" value="PROTEIN MCM10 HOMOLOG"/>
    <property type="match status" value="1"/>
</dbReference>
<dbReference type="GO" id="GO:0043596">
    <property type="term" value="C:nuclear replication fork"/>
    <property type="evidence" value="ECO:0007669"/>
    <property type="project" value="TreeGrafter"/>
</dbReference>
<feature type="compositionally biased region" description="Basic and acidic residues" evidence="2">
    <location>
        <begin position="185"/>
        <end position="203"/>
    </location>
</feature>
<dbReference type="STRING" id="741276.A0A2S5B8D7"/>
<reference evidence="4 5" key="1">
    <citation type="journal article" date="2018" name="Front. Microbiol.">
        <title>Prospects for Fungal Bioremediation of Acidic Radioactive Waste Sites: Characterization and Genome Sequence of Rhodotorula taiwanensis MD1149.</title>
        <authorList>
            <person name="Tkavc R."/>
            <person name="Matrosova V.Y."/>
            <person name="Grichenko O.E."/>
            <person name="Gostincar C."/>
            <person name="Volpe R.P."/>
            <person name="Klimenkova P."/>
            <person name="Gaidamakova E.K."/>
            <person name="Zhou C.E."/>
            <person name="Stewart B.J."/>
            <person name="Lyman M.G."/>
            <person name="Malfatti S.A."/>
            <person name="Rubinfeld B."/>
            <person name="Courtot M."/>
            <person name="Singh J."/>
            <person name="Dalgard C.L."/>
            <person name="Hamilton T."/>
            <person name="Frey K.G."/>
            <person name="Gunde-Cimerman N."/>
            <person name="Dugan L."/>
            <person name="Daly M.J."/>
        </authorList>
    </citation>
    <scope>NUCLEOTIDE SEQUENCE [LARGE SCALE GENOMIC DNA]</scope>
    <source>
        <strain evidence="4 5">MD1149</strain>
    </source>
</reference>
<dbReference type="GO" id="GO:0003688">
    <property type="term" value="F:DNA replication origin binding"/>
    <property type="evidence" value="ECO:0007669"/>
    <property type="project" value="TreeGrafter"/>
</dbReference>
<feature type="compositionally biased region" description="Acidic residues" evidence="2">
    <location>
        <begin position="400"/>
        <end position="412"/>
    </location>
</feature>
<dbReference type="PANTHER" id="PTHR13454:SF11">
    <property type="entry name" value="PROTEIN MCM10 HOMOLOG"/>
    <property type="match status" value="1"/>
</dbReference>
<dbReference type="EMBL" id="PJQD01000042">
    <property type="protein sequence ID" value="POY73029.1"/>
    <property type="molecule type" value="Genomic_DNA"/>
</dbReference>
<evidence type="ECO:0000259" key="3">
    <source>
        <dbReference type="Pfam" id="PF09329"/>
    </source>
</evidence>
<protein>
    <recommendedName>
        <fullName evidence="3">Zinc finger Mcm10/DnaG-type domain-containing protein</fullName>
    </recommendedName>
</protein>
<feature type="domain" description="Zinc finger Mcm10/DnaG-type" evidence="3">
    <location>
        <begin position="554"/>
        <end position="596"/>
    </location>
</feature>
<feature type="region of interest" description="Disordered" evidence="2">
    <location>
        <begin position="378"/>
        <end position="452"/>
    </location>
</feature>
<feature type="compositionally biased region" description="Basic and acidic residues" evidence="2">
    <location>
        <begin position="429"/>
        <end position="443"/>
    </location>
</feature>
<dbReference type="Pfam" id="PF09329">
    <property type="entry name" value="zf-primase"/>
    <property type="match status" value="1"/>
</dbReference>
<comment type="similarity">
    <text evidence="1">Belongs to the MCM10 family.</text>
</comment>
<feature type="compositionally biased region" description="Polar residues" evidence="2">
    <location>
        <begin position="620"/>
        <end position="634"/>
    </location>
</feature>
<dbReference type="InterPro" id="IPR015408">
    <property type="entry name" value="Znf_Mcm10/DnaG"/>
</dbReference>
<dbReference type="InterPro" id="IPR012340">
    <property type="entry name" value="NA-bd_OB-fold"/>
</dbReference>
<evidence type="ECO:0000256" key="2">
    <source>
        <dbReference type="SAM" id="MobiDB-lite"/>
    </source>
</evidence>
<evidence type="ECO:0000313" key="5">
    <source>
        <dbReference type="Proteomes" id="UP000237144"/>
    </source>
</evidence>
<accession>A0A2S5B8D7</accession>
<dbReference type="OrthoDB" id="202825at2759"/>
<feature type="compositionally biased region" description="Low complexity" evidence="2">
    <location>
        <begin position="656"/>
        <end position="665"/>
    </location>
</feature>
<feature type="compositionally biased region" description="Polar residues" evidence="2">
    <location>
        <begin position="56"/>
        <end position="67"/>
    </location>
</feature>